<evidence type="ECO:0000313" key="2">
    <source>
        <dbReference type="Proteomes" id="UP000887116"/>
    </source>
</evidence>
<evidence type="ECO:0000313" key="1">
    <source>
        <dbReference type="EMBL" id="GFQ81246.1"/>
    </source>
</evidence>
<reference evidence="1" key="1">
    <citation type="submission" date="2020-07" db="EMBL/GenBank/DDBJ databases">
        <title>Multicomponent nature underlies the extraordinary mechanical properties of spider dragline silk.</title>
        <authorList>
            <person name="Kono N."/>
            <person name="Nakamura H."/>
            <person name="Mori M."/>
            <person name="Yoshida Y."/>
            <person name="Ohtoshi R."/>
            <person name="Malay A.D."/>
            <person name="Moran D.A.P."/>
            <person name="Tomita M."/>
            <person name="Numata K."/>
            <person name="Arakawa K."/>
        </authorList>
    </citation>
    <scope>NUCLEOTIDE SEQUENCE</scope>
</reference>
<sequence>MIVRCRSIHAAVSYADSGGAWKRRSLIARGAPIHIWLGHSIPRRCGKGSLSFLATHSGTRQIIHQNKTFMPEKGAYFPEKAKLSPTPSFDATLEKGTTEIGRRCGVIVWGKSWE</sequence>
<gene>
    <name evidence="1" type="ORF">TNCT_393761</name>
</gene>
<protein>
    <submittedName>
        <fullName evidence="1">Uncharacterized protein</fullName>
    </submittedName>
</protein>
<organism evidence="1 2">
    <name type="scientific">Trichonephila clavata</name>
    <name type="common">Joro spider</name>
    <name type="synonym">Nephila clavata</name>
    <dbReference type="NCBI Taxonomy" id="2740835"/>
    <lineage>
        <taxon>Eukaryota</taxon>
        <taxon>Metazoa</taxon>
        <taxon>Ecdysozoa</taxon>
        <taxon>Arthropoda</taxon>
        <taxon>Chelicerata</taxon>
        <taxon>Arachnida</taxon>
        <taxon>Araneae</taxon>
        <taxon>Araneomorphae</taxon>
        <taxon>Entelegynae</taxon>
        <taxon>Araneoidea</taxon>
        <taxon>Nephilidae</taxon>
        <taxon>Trichonephila</taxon>
    </lineage>
</organism>
<accession>A0A8X6KR45</accession>
<comment type="caution">
    <text evidence="1">The sequence shown here is derived from an EMBL/GenBank/DDBJ whole genome shotgun (WGS) entry which is preliminary data.</text>
</comment>
<dbReference type="EMBL" id="BMAO01002511">
    <property type="protein sequence ID" value="GFQ81246.1"/>
    <property type="molecule type" value="Genomic_DNA"/>
</dbReference>
<dbReference type="Proteomes" id="UP000887116">
    <property type="component" value="Unassembled WGS sequence"/>
</dbReference>
<keyword evidence="2" id="KW-1185">Reference proteome</keyword>
<dbReference type="AlphaFoldDB" id="A0A8X6KR45"/>
<proteinExistence type="predicted"/>
<name>A0A8X6KR45_TRICU</name>